<evidence type="ECO:0000313" key="3">
    <source>
        <dbReference type="Proteomes" id="UP000321058"/>
    </source>
</evidence>
<name>A0A512NAA3_9HYPH</name>
<dbReference type="Pfam" id="PF01019">
    <property type="entry name" value="G_glu_transpept"/>
    <property type="match status" value="1"/>
</dbReference>
<dbReference type="EMBL" id="BKAJ01000048">
    <property type="protein sequence ID" value="GEP55910.1"/>
    <property type="molecule type" value="Genomic_DNA"/>
</dbReference>
<feature type="region of interest" description="Disordered" evidence="1">
    <location>
        <begin position="422"/>
        <end position="449"/>
    </location>
</feature>
<reference evidence="2 3" key="1">
    <citation type="submission" date="2019-07" db="EMBL/GenBank/DDBJ databases">
        <title>Whole genome shotgun sequence of Reyranella soli NBRC 108950.</title>
        <authorList>
            <person name="Hosoyama A."/>
            <person name="Uohara A."/>
            <person name="Ohji S."/>
            <person name="Ichikawa N."/>
        </authorList>
    </citation>
    <scope>NUCLEOTIDE SEQUENCE [LARGE SCALE GENOMIC DNA]</scope>
    <source>
        <strain evidence="2 3">NBRC 108950</strain>
    </source>
</reference>
<dbReference type="AlphaFoldDB" id="A0A512NAA3"/>
<evidence type="ECO:0000256" key="1">
    <source>
        <dbReference type="SAM" id="MobiDB-lite"/>
    </source>
</evidence>
<comment type="caution">
    <text evidence="2">The sequence shown here is derived from an EMBL/GenBank/DDBJ whole genome shotgun (WGS) entry which is preliminary data.</text>
</comment>
<dbReference type="InterPro" id="IPR052896">
    <property type="entry name" value="GGT-like_enzyme"/>
</dbReference>
<dbReference type="SUPFAM" id="SSF56235">
    <property type="entry name" value="N-terminal nucleophile aminohydrolases (Ntn hydrolases)"/>
    <property type="match status" value="1"/>
</dbReference>
<accession>A0A512NAA3</accession>
<evidence type="ECO:0000313" key="2">
    <source>
        <dbReference type="EMBL" id="GEP55910.1"/>
    </source>
</evidence>
<dbReference type="OrthoDB" id="9781342at2"/>
<organism evidence="2 3">
    <name type="scientific">Reyranella soli</name>
    <dbReference type="NCBI Taxonomy" id="1230389"/>
    <lineage>
        <taxon>Bacteria</taxon>
        <taxon>Pseudomonadati</taxon>
        <taxon>Pseudomonadota</taxon>
        <taxon>Alphaproteobacteria</taxon>
        <taxon>Hyphomicrobiales</taxon>
        <taxon>Reyranellaceae</taxon>
        <taxon>Reyranella</taxon>
    </lineage>
</organism>
<gene>
    <name evidence="2" type="ORF">RSO01_30760</name>
</gene>
<dbReference type="PANTHER" id="PTHR43881">
    <property type="entry name" value="GAMMA-GLUTAMYLTRANSPEPTIDASE (AFU_ORTHOLOGUE AFUA_4G13580)"/>
    <property type="match status" value="1"/>
</dbReference>
<dbReference type="InterPro" id="IPR029055">
    <property type="entry name" value="Ntn_hydrolases_N"/>
</dbReference>
<dbReference type="InterPro" id="IPR043138">
    <property type="entry name" value="GGT_lsub"/>
</dbReference>
<keyword evidence="3" id="KW-1185">Reference proteome</keyword>
<dbReference type="Gene3D" id="3.60.20.40">
    <property type="match status" value="1"/>
</dbReference>
<dbReference type="InterPro" id="IPR043137">
    <property type="entry name" value="GGT_ssub_C"/>
</dbReference>
<feature type="region of interest" description="Disordered" evidence="1">
    <location>
        <begin position="351"/>
        <end position="390"/>
    </location>
</feature>
<protein>
    <submittedName>
        <fullName evidence="2">Gamma-glutamyltranspeptidase</fullName>
    </submittedName>
</protein>
<dbReference type="Gene3D" id="1.10.246.130">
    <property type="match status" value="1"/>
</dbReference>
<dbReference type="Proteomes" id="UP000321058">
    <property type="component" value="Unassembled WGS sequence"/>
</dbReference>
<sequence length="580" mass="62059">MEGRMAEGETYAQRPALRGTRHMVAAGHYGAAHAAFAILEAGGNAVDAAVAGGMALGVLQPDIVNVAGVAPIMLRMADGVVHTIAGLGYWPAATDPGLFVREYDGHIPESILRTVVPAAPDAWITALGRFGTMTFGEVAAAAIRFADEGFPMYPLLADMIAARKAKYARWSSSAEIYLAGGQPPKVGEMFVQKDLARTLRYMVDEEAAAGGDRLAGLKAARDAFYCGDIARTIVDFHRQEGGWLSAKDLADFHSPIERAPSVRFGGTDVYTCGAWCQGPVLGQALNILDPSALKAAGHNSADYLHTIAEALKLAFADREAFYGDPRHVAVPLDGLLDANYGVARRALIDPSRASAEMPAHGTPQDGPRREMRGGGLRREGVPAGPPRDTSYISVVDRWGNTVSATPSDVSCDSPVVPGTGLCPSSRGSQSWAVEGHPSQVAPGKRPRLTPSPAMAVAPGRYVLPFGTPGGDVQAQAMLQVLLNIQLFDMDPQDAVEHPRMATYSFPDSFEPHDYFPGRLCLESRIDREVGEELERRGHRVAWWPERIWRAGAVCTIQADLKTGIKTAGADPRRASYAVGW</sequence>
<dbReference type="PANTHER" id="PTHR43881:SF1">
    <property type="entry name" value="GAMMA-GLUTAMYLTRANSPEPTIDASE (AFU_ORTHOLOGUE AFUA_4G13580)"/>
    <property type="match status" value="1"/>
</dbReference>
<proteinExistence type="predicted"/>
<feature type="compositionally biased region" description="Basic and acidic residues" evidence="1">
    <location>
        <begin position="366"/>
        <end position="380"/>
    </location>
</feature>
<dbReference type="PRINTS" id="PR01210">
    <property type="entry name" value="GGTRANSPTASE"/>
</dbReference>